<evidence type="ECO:0000256" key="3">
    <source>
        <dbReference type="ARBA" id="ARBA00006706"/>
    </source>
</evidence>
<sequence length="360" mass="39195">MTESVCAEWAVPGDMAGVRDRVDAVLEGFLAEKARQADRERLPADLVDALHSFVFSGGRRIRPLLCVLGWFAAGGSERLPAAVIRVAAALELQHAAVLIHRDVIERRLTRRGFPTLSCAMAARFAHKPDRERFGRQAAVLLGDLALVWSDELLFSAHLTARQRAAAGSVMSAMRMEVIYGQYLDVRAAGDQVVDLERALEIMRLETVGYTCERPLQLGARLAGADENTLAALSVYARGLGEAVHLAEDLHRVFGDRAGVGSRVEDLRDGKHTALVASALERAVGATAIELRALLGNPSLDLGGATLCRDIMTEVGAREEIERRIARRREHALRAVDEMHVPAAAREVLRVLAEHLTNSDG</sequence>
<dbReference type="PANTHER" id="PTHR12001:SF85">
    <property type="entry name" value="SHORT CHAIN ISOPRENYL DIPHOSPHATE SYNTHASE"/>
    <property type="match status" value="1"/>
</dbReference>
<dbReference type="GO" id="GO:0004659">
    <property type="term" value="F:prenyltransferase activity"/>
    <property type="evidence" value="ECO:0007669"/>
    <property type="project" value="InterPro"/>
</dbReference>
<dbReference type="RefSeq" id="WP_157393512.1">
    <property type="nucleotide sequence ID" value="NZ_WRPP01000016.1"/>
</dbReference>
<dbReference type="Gene3D" id="1.10.600.10">
    <property type="entry name" value="Farnesyl Diphosphate Synthase"/>
    <property type="match status" value="1"/>
</dbReference>
<organism evidence="8 9">
    <name type="scientific">Nocardia terrae</name>
    <dbReference type="NCBI Taxonomy" id="2675851"/>
    <lineage>
        <taxon>Bacteria</taxon>
        <taxon>Bacillati</taxon>
        <taxon>Actinomycetota</taxon>
        <taxon>Actinomycetes</taxon>
        <taxon>Mycobacteriales</taxon>
        <taxon>Nocardiaceae</taxon>
        <taxon>Nocardia</taxon>
    </lineage>
</organism>
<comment type="caution">
    <text evidence="8">The sequence shown here is derived from an EMBL/GenBank/DDBJ whole genome shotgun (WGS) entry which is preliminary data.</text>
</comment>
<keyword evidence="6" id="KW-0460">Magnesium</keyword>
<name>A0A7K1VBA9_9NOCA</name>
<comment type="similarity">
    <text evidence="3 7">Belongs to the FPP/GGPP synthase family.</text>
</comment>
<dbReference type="InterPro" id="IPR000092">
    <property type="entry name" value="Polyprenyl_synt"/>
</dbReference>
<gene>
    <name evidence="8" type="ORF">GPX89_42720</name>
</gene>
<keyword evidence="5" id="KW-0479">Metal-binding</keyword>
<proteinExistence type="inferred from homology"/>
<evidence type="ECO:0000313" key="9">
    <source>
        <dbReference type="Proteomes" id="UP000466794"/>
    </source>
</evidence>
<evidence type="ECO:0000256" key="2">
    <source>
        <dbReference type="ARBA" id="ARBA00005128"/>
    </source>
</evidence>
<reference evidence="8 9" key="1">
    <citation type="submission" date="2019-12" db="EMBL/GenBank/DDBJ databases">
        <title>Nocardia sp. nov. ET3-3 isolated from soil.</title>
        <authorList>
            <person name="Kanchanasin P."/>
            <person name="Tanasupawat S."/>
            <person name="Yuki M."/>
            <person name="Kudo T."/>
        </authorList>
    </citation>
    <scope>NUCLEOTIDE SEQUENCE [LARGE SCALE GENOMIC DNA]</scope>
    <source>
        <strain evidence="8 9">ET3-3</strain>
    </source>
</reference>
<evidence type="ECO:0000256" key="7">
    <source>
        <dbReference type="RuleBase" id="RU004466"/>
    </source>
</evidence>
<dbReference type="AlphaFoldDB" id="A0A7K1VBA9"/>
<dbReference type="Pfam" id="PF00348">
    <property type="entry name" value="polyprenyl_synt"/>
    <property type="match status" value="1"/>
</dbReference>
<dbReference type="EMBL" id="WRPP01000016">
    <property type="protein sequence ID" value="MVU83930.1"/>
    <property type="molecule type" value="Genomic_DNA"/>
</dbReference>
<dbReference type="InterPro" id="IPR008949">
    <property type="entry name" value="Isoprenoid_synthase_dom_sf"/>
</dbReference>
<dbReference type="PANTHER" id="PTHR12001">
    <property type="entry name" value="GERANYLGERANYL PYROPHOSPHATE SYNTHASE"/>
    <property type="match status" value="1"/>
</dbReference>
<dbReference type="GO" id="GO:0046872">
    <property type="term" value="F:metal ion binding"/>
    <property type="evidence" value="ECO:0007669"/>
    <property type="project" value="UniProtKB-KW"/>
</dbReference>
<evidence type="ECO:0000256" key="5">
    <source>
        <dbReference type="ARBA" id="ARBA00022723"/>
    </source>
</evidence>
<keyword evidence="9" id="KW-1185">Reference proteome</keyword>
<comment type="pathway">
    <text evidence="2">Isoprenoid biosynthesis.</text>
</comment>
<evidence type="ECO:0000256" key="6">
    <source>
        <dbReference type="ARBA" id="ARBA00022842"/>
    </source>
</evidence>
<accession>A0A7K1VBA9</accession>
<dbReference type="Proteomes" id="UP000466794">
    <property type="component" value="Unassembled WGS sequence"/>
</dbReference>
<dbReference type="GO" id="GO:0008299">
    <property type="term" value="P:isoprenoid biosynthetic process"/>
    <property type="evidence" value="ECO:0007669"/>
    <property type="project" value="InterPro"/>
</dbReference>
<keyword evidence="4 7" id="KW-0808">Transferase</keyword>
<comment type="cofactor">
    <cofactor evidence="1">
        <name>Mg(2+)</name>
        <dbReference type="ChEBI" id="CHEBI:18420"/>
    </cofactor>
</comment>
<evidence type="ECO:0000256" key="4">
    <source>
        <dbReference type="ARBA" id="ARBA00022679"/>
    </source>
</evidence>
<evidence type="ECO:0000313" key="8">
    <source>
        <dbReference type="EMBL" id="MVU83930.1"/>
    </source>
</evidence>
<dbReference type="SUPFAM" id="SSF48576">
    <property type="entry name" value="Terpenoid synthases"/>
    <property type="match status" value="1"/>
</dbReference>
<protein>
    <submittedName>
        <fullName evidence="8">Polyprenyl synthetase family protein</fullName>
    </submittedName>
</protein>
<evidence type="ECO:0000256" key="1">
    <source>
        <dbReference type="ARBA" id="ARBA00001946"/>
    </source>
</evidence>